<dbReference type="EMBL" id="CP079194">
    <property type="protein sequence ID" value="QXT38953.1"/>
    <property type="molecule type" value="Genomic_DNA"/>
</dbReference>
<evidence type="ECO:0000259" key="5">
    <source>
        <dbReference type="Pfam" id="PF00593"/>
    </source>
</evidence>
<dbReference type="Proteomes" id="UP000825009">
    <property type="component" value="Chromosome"/>
</dbReference>
<comment type="similarity">
    <text evidence="1 2 3">Belongs to the TonB-dependent receptor family.</text>
</comment>
<dbReference type="InterPro" id="IPR011276">
    <property type="entry name" value="TonB_haem/Hb_rcpt"/>
</dbReference>
<evidence type="ECO:0000259" key="6">
    <source>
        <dbReference type="Pfam" id="PF07715"/>
    </source>
</evidence>
<dbReference type="PANTHER" id="PTHR30069">
    <property type="entry name" value="TONB-DEPENDENT OUTER MEMBRANE RECEPTOR"/>
    <property type="match status" value="1"/>
</dbReference>
<keyword evidence="8" id="KW-1185">Reference proteome</keyword>
<dbReference type="InterPro" id="IPR000531">
    <property type="entry name" value="Beta-barrel_TonB"/>
</dbReference>
<keyword evidence="3" id="KW-0798">TonB box</keyword>
<dbReference type="GO" id="GO:0015344">
    <property type="term" value="F:siderophore uptake transmembrane transporter activity"/>
    <property type="evidence" value="ECO:0007669"/>
    <property type="project" value="TreeGrafter"/>
</dbReference>
<evidence type="ECO:0000313" key="8">
    <source>
        <dbReference type="Proteomes" id="UP000825009"/>
    </source>
</evidence>
<evidence type="ECO:0000313" key="7">
    <source>
        <dbReference type="EMBL" id="QXT38953.1"/>
    </source>
</evidence>
<dbReference type="KEGG" id="gce:KYE46_13570"/>
<dbReference type="PROSITE" id="PS52016">
    <property type="entry name" value="TONB_DEPENDENT_REC_3"/>
    <property type="match status" value="1"/>
</dbReference>
<reference evidence="7 8" key="1">
    <citation type="submission" date="2021-07" db="EMBL/GenBank/DDBJ databases">
        <title>A novel Jannaschia species isolated from marine dinoflagellate Ceratoperidinium margalefii.</title>
        <authorList>
            <person name="Jiang Y."/>
            <person name="Li Z."/>
        </authorList>
    </citation>
    <scope>NUCLEOTIDE SEQUENCE [LARGE SCALE GENOMIC DNA]</scope>
    <source>
        <strain evidence="7 8">J12C1-MA-4</strain>
    </source>
</reference>
<dbReference type="InterPro" id="IPR039426">
    <property type="entry name" value="TonB-dep_rcpt-like"/>
</dbReference>
<dbReference type="AlphaFoldDB" id="A0A8F6TUZ8"/>
<keyword evidence="2" id="KW-0998">Cell outer membrane</keyword>
<evidence type="ECO:0000256" key="2">
    <source>
        <dbReference type="PROSITE-ProRule" id="PRU01360"/>
    </source>
</evidence>
<accession>A0A8F6TUZ8</accession>
<dbReference type="GO" id="GO:0015232">
    <property type="term" value="F:heme transmembrane transporter activity"/>
    <property type="evidence" value="ECO:0007669"/>
    <property type="project" value="InterPro"/>
</dbReference>
<comment type="subcellular location">
    <subcellularLocation>
        <location evidence="2">Cell outer membrane</location>
        <topology evidence="2">Multi-pass membrane protein</topology>
    </subcellularLocation>
</comment>
<dbReference type="Pfam" id="PF07715">
    <property type="entry name" value="Plug"/>
    <property type="match status" value="1"/>
</dbReference>
<feature type="signal peptide" evidence="4">
    <location>
        <begin position="1"/>
        <end position="29"/>
    </location>
</feature>
<dbReference type="GO" id="GO:0009279">
    <property type="term" value="C:cell outer membrane"/>
    <property type="evidence" value="ECO:0007669"/>
    <property type="project" value="UniProtKB-SubCell"/>
</dbReference>
<dbReference type="InterPro" id="IPR012910">
    <property type="entry name" value="Plug_dom"/>
</dbReference>
<dbReference type="PANTHER" id="PTHR30069:SF41">
    <property type="entry name" value="HEME_HEMOPEXIN UTILIZATION PROTEIN C"/>
    <property type="match status" value="1"/>
</dbReference>
<evidence type="ECO:0000256" key="1">
    <source>
        <dbReference type="ARBA" id="ARBA00009810"/>
    </source>
</evidence>
<organism evidence="7 8">
    <name type="scientific">Gymnodinialimonas ceratoperidinii</name>
    <dbReference type="NCBI Taxonomy" id="2856823"/>
    <lineage>
        <taxon>Bacteria</taxon>
        <taxon>Pseudomonadati</taxon>
        <taxon>Pseudomonadota</taxon>
        <taxon>Alphaproteobacteria</taxon>
        <taxon>Rhodobacterales</taxon>
        <taxon>Paracoccaceae</taxon>
        <taxon>Gymnodinialimonas</taxon>
    </lineage>
</organism>
<keyword evidence="4" id="KW-0732">Signal</keyword>
<dbReference type="Pfam" id="PF00593">
    <property type="entry name" value="TonB_dep_Rec_b-barrel"/>
    <property type="match status" value="1"/>
</dbReference>
<keyword evidence="2" id="KW-1134">Transmembrane beta strand</keyword>
<keyword evidence="2 3" id="KW-0472">Membrane</keyword>
<dbReference type="CDD" id="cd01347">
    <property type="entry name" value="ligand_gated_channel"/>
    <property type="match status" value="1"/>
</dbReference>
<dbReference type="NCBIfam" id="TIGR01785">
    <property type="entry name" value="TonB-hemin"/>
    <property type="match status" value="1"/>
</dbReference>
<evidence type="ECO:0000256" key="3">
    <source>
        <dbReference type="RuleBase" id="RU003357"/>
    </source>
</evidence>
<keyword evidence="2" id="KW-0813">Transport</keyword>
<feature type="domain" description="TonB-dependent receptor-like beta-barrel" evidence="5">
    <location>
        <begin position="248"/>
        <end position="662"/>
    </location>
</feature>
<evidence type="ECO:0000256" key="4">
    <source>
        <dbReference type="SAM" id="SignalP"/>
    </source>
</evidence>
<name>A0A8F6TUZ8_9RHOB</name>
<feature type="domain" description="TonB-dependent receptor plug" evidence="6">
    <location>
        <begin position="50"/>
        <end position="160"/>
    </location>
</feature>
<keyword evidence="2" id="KW-0812">Transmembrane</keyword>
<keyword evidence="7" id="KW-0675">Receptor</keyword>
<protein>
    <submittedName>
        <fullName evidence="7">TonB-dependent receptor</fullName>
    </submittedName>
</protein>
<dbReference type="RefSeq" id="WP_219001183.1">
    <property type="nucleotide sequence ID" value="NZ_CP079194.1"/>
</dbReference>
<gene>
    <name evidence="7" type="ORF">KYE46_13570</name>
</gene>
<dbReference type="GO" id="GO:0044718">
    <property type="term" value="P:siderophore transmembrane transport"/>
    <property type="evidence" value="ECO:0007669"/>
    <property type="project" value="TreeGrafter"/>
</dbReference>
<proteinExistence type="inferred from homology"/>
<feature type="chain" id="PRO_5034912409" evidence="4">
    <location>
        <begin position="30"/>
        <end position="691"/>
    </location>
</feature>
<sequence length="691" mass="74033">MEHHTGRACFGTTTAMALVLAAMAAPVHAQETTTPLGRIVFGWGTDQVALDTPQAVTVIDQDEIERQQATTVGEIFDEVPGVQAIGSDRPLGQSFNIRGWGEVPAGDEGRVVVLQDGATQYYEQYRIGSFFSDPNLHCNIEVLRGPASATLYGAGAIGGVIRFETCDADDYLTEGQTSQFRFSLGGETNGAGGNAALRYAARVGENLDVFANLNYRQADDYVDGDGEVIAGSAFDAISGVVSGTYHFSGSRSLRVIYEAWNSDLDDTEYEQTGSGGFFGQIDRDTTDQTFSAIYTSAEAFGDLEVTLAYSTTQIAQENSTAPIPNVLFEDADYGYATLSLDSRVTTDFALGDTAGTLIYGVTLSQQERTAEAAVSGTVPFHNEGTGTRVAAFAQAEFDFGNGLVLVPGVRLEWARNEPGADNPGSTLDDGIETSEVISFSPKLAFTYDFGGEWGLFGSLSQTQRAPNLDELFSYSTPRPPGLASGRTAAGELDPETASSFELGFTYSTTGLASASDAFDARVTGFYTYVEDLITPGPDGGSERINVGEAEIYGVELEAAYAADAWYANFAATLIEGRNLTDDEVWSQLPQDSLSLTVGRRDAATGFGFGWTMNAYADIDYEGARGTAQNRYGGYATHDVFASYAPQEGALEGLEFRVGVDNVLDRTYRNALDQENGRGLTGRFTVARVWNF</sequence>